<dbReference type="EMBL" id="WJKJ01000255">
    <property type="protein sequence ID" value="MBD3365086.1"/>
    <property type="molecule type" value="Genomic_DNA"/>
</dbReference>
<keyword evidence="1" id="KW-0732">Signal</keyword>
<dbReference type="InterPro" id="IPR051043">
    <property type="entry name" value="Sulfatase_Mod_Factor_Kinase"/>
</dbReference>
<organism evidence="3 4">
    <name type="scientific">candidate division WOR-3 bacterium</name>
    <dbReference type="NCBI Taxonomy" id="2052148"/>
    <lineage>
        <taxon>Bacteria</taxon>
        <taxon>Bacteria division WOR-3</taxon>
    </lineage>
</organism>
<dbReference type="AlphaFoldDB" id="A0A9D5K9W2"/>
<feature type="domain" description="Sulfatase-modifying factor enzyme-like" evidence="2">
    <location>
        <begin position="37"/>
        <end position="297"/>
    </location>
</feature>
<name>A0A9D5K9W2_UNCW3</name>
<dbReference type="PANTHER" id="PTHR23150">
    <property type="entry name" value="SULFATASE MODIFYING FACTOR 1, 2"/>
    <property type="match status" value="1"/>
</dbReference>
<protein>
    <submittedName>
        <fullName evidence="3">SUMF1/EgtB/PvdO family nonheme iron enzyme</fullName>
    </submittedName>
</protein>
<reference evidence="3" key="1">
    <citation type="submission" date="2019-11" db="EMBL/GenBank/DDBJ databases">
        <title>Microbial mats filling the niche in hypersaline microbial mats.</title>
        <authorList>
            <person name="Wong H.L."/>
            <person name="Macleod F.I."/>
            <person name="White R.A. III"/>
            <person name="Burns B.P."/>
        </authorList>
    </citation>
    <scope>NUCLEOTIDE SEQUENCE</scope>
    <source>
        <strain evidence="3">Bin_327</strain>
    </source>
</reference>
<proteinExistence type="predicted"/>
<accession>A0A9D5K9W2</accession>
<feature type="signal peptide" evidence="1">
    <location>
        <begin position="1"/>
        <end position="21"/>
    </location>
</feature>
<evidence type="ECO:0000256" key="1">
    <source>
        <dbReference type="SAM" id="SignalP"/>
    </source>
</evidence>
<comment type="caution">
    <text evidence="3">The sequence shown here is derived from an EMBL/GenBank/DDBJ whole genome shotgun (WGS) entry which is preliminary data.</text>
</comment>
<dbReference type="PANTHER" id="PTHR23150:SF19">
    <property type="entry name" value="FORMYLGLYCINE-GENERATING ENZYME"/>
    <property type="match status" value="1"/>
</dbReference>
<gene>
    <name evidence="3" type="ORF">GF359_07705</name>
</gene>
<dbReference type="InterPro" id="IPR042095">
    <property type="entry name" value="SUMF_sf"/>
</dbReference>
<dbReference type="Proteomes" id="UP000630660">
    <property type="component" value="Unassembled WGS sequence"/>
</dbReference>
<dbReference type="SUPFAM" id="SSF56436">
    <property type="entry name" value="C-type lectin-like"/>
    <property type="match status" value="1"/>
</dbReference>
<sequence length="300" mass="34191">MKGLPISWFVLTLFISFSVTAAQTKATEDALQTMNIEWCRVPGGEFYMGDYWAEDEDPNPYHKVNLDEYYISKHEVTNAQFVSFLNAIKSSITTQECNWGGLELYYLGNPIFWLAQDGEWYDRITMTDEGYRVKPGFEDHPVIEVTWFGADAFCRWLGARLPTEAEWEKAARADEGGPCPWGGFDESLLNHGQVSICCGEDDGDGYLYTAPVSKYPDGKSPYGCLDMAGNVWEWCSDWYDDNFYLTSPDSNPTGPEDGFSKVLRGGSWNSDEENVYVYKRWDYAPFNRMDDLGFRPAKSP</sequence>
<evidence type="ECO:0000259" key="2">
    <source>
        <dbReference type="Pfam" id="PF03781"/>
    </source>
</evidence>
<feature type="chain" id="PRO_5039446501" evidence="1">
    <location>
        <begin position="22"/>
        <end position="300"/>
    </location>
</feature>
<dbReference type="GO" id="GO:0120147">
    <property type="term" value="F:formylglycine-generating oxidase activity"/>
    <property type="evidence" value="ECO:0007669"/>
    <property type="project" value="TreeGrafter"/>
</dbReference>
<dbReference type="InterPro" id="IPR016187">
    <property type="entry name" value="CTDL_fold"/>
</dbReference>
<dbReference type="Pfam" id="PF03781">
    <property type="entry name" value="FGE-sulfatase"/>
    <property type="match status" value="1"/>
</dbReference>
<dbReference type="InterPro" id="IPR005532">
    <property type="entry name" value="SUMF_dom"/>
</dbReference>
<evidence type="ECO:0000313" key="3">
    <source>
        <dbReference type="EMBL" id="MBD3365086.1"/>
    </source>
</evidence>
<evidence type="ECO:0000313" key="4">
    <source>
        <dbReference type="Proteomes" id="UP000630660"/>
    </source>
</evidence>
<dbReference type="Gene3D" id="3.90.1580.10">
    <property type="entry name" value="paralog of FGE (formylglycine-generating enzyme)"/>
    <property type="match status" value="1"/>
</dbReference>